<protein>
    <submittedName>
        <fullName evidence="3">SDR family NAD(P)-dependent oxidoreductase</fullName>
    </submittedName>
</protein>
<reference evidence="3 4" key="2">
    <citation type="journal article" date="2021" name="Microorganisms">
        <title>The Ever-Expanding Pseudomonas Genus: Description of 43 New Species and Partition of the Pseudomonas putida Group.</title>
        <authorList>
            <person name="Girard L."/>
            <person name="Lood C."/>
            <person name="Hofte M."/>
            <person name="Vandamme P."/>
            <person name="Rokni-Zadeh H."/>
            <person name="van Noort V."/>
            <person name="Lavigne R."/>
            <person name="De Mot R."/>
        </authorList>
    </citation>
    <scope>NUCLEOTIDE SEQUENCE [LARGE SCALE GENOMIC DNA]</scope>
    <source>
        <strain evidence="3 4">RW9S1A</strain>
    </source>
</reference>
<evidence type="ECO:0000256" key="1">
    <source>
        <dbReference type="ARBA" id="ARBA00006484"/>
    </source>
</evidence>
<keyword evidence="2" id="KW-0560">Oxidoreductase</keyword>
<gene>
    <name evidence="3" type="ORF">HU772_020980</name>
</gene>
<reference evidence="3 4" key="1">
    <citation type="journal article" date="2020" name="Microorganisms">
        <title>Reliable Identification of Environmental Pseudomonas Isolates Using the rpoD Gene.</title>
        <authorList>
            <consortium name="The Broad Institute Genome Sequencing Platform"/>
            <person name="Girard L."/>
            <person name="Lood C."/>
            <person name="Rokni-Zadeh H."/>
            <person name="van Noort V."/>
            <person name="Lavigne R."/>
            <person name="De Mot R."/>
        </authorList>
    </citation>
    <scope>NUCLEOTIDE SEQUENCE [LARGE SCALE GENOMIC DNA]</scope>
    <source>
        <strain evidence="3 4">RW9S1A</strain>
    </source>
</reference>
<evidence type="ECO:0000313" key="3">
    <source>
        <dbReference type="EMBL" id="QXI37779.1"/>
    </source>
</evidence>
<evidence type="ECO:0000256" key="2">
    <source>
        <dbReference type="ARBA" id="ARBA00023002"/>
    </source>
</evidence>
<sequence length="228" mass="24827">MNMKRSFWVTGASQGLGLAMVEQLLDQGHRVAASGRDSQELDALGKTHAGTLLRLPGLLTEEPDAIRRRLLDKWGALDGLIINAGACDYLPDNVTPGNLFEMIVHSNMDATEHALLSALPALVNGSQPQIMAIFSRYSALQLYAPTQPANDANSLPHWVRSQRDILKRQGIDLTVVAPPSPQDPVMPEAWTAQAAAMVLIAELDQRQPELSLEALGMNSLWPLPEALR</sequence>
<dbReference type="GO" id="GO:0016491">
    <property type="term" value="F:oxidoreductase activity"/>
    <property type="evidence" value="ECO:0007669"/>
    <property type="project" value="UniProtKB-KW"/>
</dbReference>
<dbReference type="RefSeq" id="WP_186659029.1">
    <property type="nucleotide sequence ID" value="NZ_CP077095.1"/>
</dbReference>
<keyword evidence="4" id="KW-1185">Reference proteome</keyword>
<dbReference type="Proteomes" id="UP000633418">
    <property type="component" value="Chromosome"/>
</dbReference>
<dbReference type="AlphaFoldDB" id="A0A9E6TWV4"/>
<evidence type="ECO:0000313" key="4">
    <source>
        <dbReference type="Proteomes" id="UP000633418"/>
    </source>
</evidence>
<dbReference type="Pfam" id="PF00106">
    <property type="entry name" value="adh_short"/>
    <property type="match status" value="1"/>
</dbReference>
<dbReference type="PANTHER" id="PTHR44196:SF1">
    <property type="entry name" value="DEHYDROGENASE_REDUCTASE SDR FAMILY MEMBER 7B"/>
    <property type="match status" value="1"/>
</dbReference>
<dbReference type="EMBL" id="CP077095">
    <property type="protein sequence ID" value="QXI37779.1"/>
    <property type="molecule type" value="Genomic_DNA"/>
</dbReference>
<proteinExistence type="inferred from homology"/>
<dbReference type="InterPro" id="IPR002347">
    <property type="entry name" value="SDR_fam"/>
</dbReference>
<comment type="similarity">
    <text evidence="1">Belongs to the short-chain dehydrogenases/reductases (SDR) family.</text>
</comment>
<dbReference type="Gene3D" id="3.40.50.720">
    <property type="entry name" value="NAD(P)-binding Rossmann-like Domain"/>
    <property type="match status" value="1"/>
</dbReference>
<dbReference type="InterPro" id="IPR036291">
    <property type="entry name" value="NAD(P)-bd_dom_sf"/>
</dbReference>
<dbReference type="GO" id="GO:0016020">
    <property type="term" value="C:membrane"/>
    <property type="evidence" value="ECO:0007669"/>
    <property type="project" value="TreeGrafter"/>
</dbReference>
<dbReference type="KEGG" id="pxn:HU772_020980"/>
<dbReference type="PANTHER" id="PTHR44196">
    <property type="entry name" value="DEHYDROGENASE/REDUCTASE SDR FAMILY MEMBER 7B"/>
    <property type="match status" value="1"/>
</dbReference>
<dbReference type="PRINTS" id="PR00081">
    <property type="entry name" value="GDHRDH"/>
</dbReference>
<organism evidence="3 4">
    <name type="scientific">Pseudomonas xantholysinigenes</name>
    <dbReference type="NCBI Taxonomy" id="2745490"/>
    <lineage>
        <taxon>Bacteria</taxon>
        <taxon>Pseudomonadati</taxon>
        <taxon>Pseudomonadota</taxon>
        <taxon>Gammaproteobacteria</taxon>
        <taxon>Pseudomonadales</taxon>
        <taxon>Pseudomonadaceae</taxon>
        <taxon>Pseudomonas</taxon>
    </lineage>
</organism>
<dbReference type="SUPFAM" id="SSF51735">
    <property type="entry name" value="NAD(P)-binding Rossmann-fold domains"/>
    <property type="match status" value="1"/>
</dbReference>
<accession>A0A9E6TWV4</accession>
<name>A0A9E6TWV4_9PSED</name>